<protein>
    <recommendedName>
        <fullName evidence="1">Solute-binding protein family 5 domain-containing protein</fullName>
    </recommendedName>
</protein>
<feature type="domain" description="Solute-binding protein family 5" evidence="1">
    <location>
        <begin position="170"/>
        <end position="559"/>
    </location>
</feature>
<gene>
    <name evidence="2" type="ORF">FAB82_06300</name>
</gene>
<dbReference type="InterPro" id="IPR000914">
    <property type="entry name" value="SBP_5_dom"/>
</dbReference>
<dbReference type="GO" id="GO:1904680">
    <property type="term" value="F:peptide transmembrane transporter activity"/>
    <property type="evidence" value="ECO:0007669"/>
    <property type="project" value="TreeGrafter"/>
</dbReference>
<reference evidence="3" key="1">
    <citation type="submission" date="2019-04" db="EMBL/GenBank/DDBJ databases">
        <title>Nocardioides xinjiangensis sp. nov.</title>
        <authorList>
            <person name="Liu S."/>
        </authorList>
    </citation>
    <scope>NUCLEOTIDE SEQUENCE [LARGE SCALE GENOMIC DNA]</scope>
    <source>
        <strain evidence="3">18</strain>
    </source>
</reference>
<reference evidence="2 3" key="2">
    <citation type="submission" date="2019-05" db="EMBL/GenBank/DDBJ databases">
        <title>Glycomyces buryatensis sp. nov.</title>
        <authorList>
            <person name="Nikitina E."/>
        </authorList>
    </citation>
    <scope>NUCLEOTIDE SEQUENCE [LARGE SCALE GENOMIC DNA]</scope>
    <source>
        <strain evidence="2 3">18</strain>
    </source>
</reference>
<evidence type="ECO:0000313" key="3">
    <source>
        <dbReference type="Proteomes" id="UP000308760"/>
    </source>
</evidence>
<dbReference type="PANTHER" id="PTHR30290:SF65">
    <property type="entry name" value="MONOACYL PHOSPHATIDYLINOSITOL TETRAMANNOSIDE-BINDING PROTEIN LPQW-RELATED"/>
    <property type="match status" value="1"/>
</dbReference>
<keyword evidence="3" id="KW-1185">Reference proteome</keyword>
<dbReference type="PANTHER" id="PTHR30290">
    <property type="entry name" value="PERIPLASMIC BINDING COMPONENT OF ABC TRANSPORTER"/>
    <property type="match status" value="1"/>
</dbReference>
<comment type="caution">
    <text evidence="2">The sequence shown here is derived from an EMBL/GenBank/DDBJ whole genome shotgun (WGS) entry which is preliminary data.</text>
</comment>
<evidence type="ECO:0000313" key="2">
    <source>
        <dbReference type="EMBL" id="THV42269.1"/>
    </source>
</evidence>
<dbReference type="Gene3D" id="3.40.190.10">
    <property type="entry name" value="Periplasmic binding protein-like II"/>
    <property type="match status" value="1"/>
</dbReference>
<dbReference type="SUPFAM" id="SSF53850">
    <property type="entry name" value="Periplasmic binding protein-like II"/>
    <property type="match status" value="1"/>
</dbReference>
<accession>A0A4S8QLH8</accession>
<proteinExistence type="predicted"/>
<dbReference type="InterPro" id="IPR039424">
    <property type="entry name" value="SBP_5"/>
</dbReference>
<name>A0A4S8QLH8_9ACTN</name>
<sequence>MSWNKHRELITMVFHFHVWRFQNSSTRGTLCPLLPRAVRQAPPGARIHVRQRCPIPSRCEGFPWPEPLEDIQMALTRRALGGITIGGSAALTLAACGGNQGGGADNDAELVWAVSYAWEAWYMTTTTGNNSATNQAMSAMTPAGKIGYDFDPEGNIFYDDAIFAGAPELVSEEPMTLKYTLTEGAQWSDGKPVRVEDFIFYWYSMSGNKDHANQELAIPSSTDWGANVASIEQAEDGTIVVTYVDGYIDPEWAFTGGVHAPSHYAEENGFEDWQNDPDVMGEAIKWFNENLWTVVTGPYKPKTLEDGKPDAKLGEYVKYEINDKYMGSVKPTIKNFTTRTVETLANEVTELRQGSIVGCWPNEFLLEELEKLDEAEEFKYETYAGSTWSHLDLNFKNEFLADLPLRQAVLTAIDNVDLAAKIYPGTEVPWKGNHFFNEGDANYVDYIGETTLGSGDIEAANQILTDAGYQGVGDALKTKDGKEVTFNFRYADDSEPAKLMGELIQSYLAGIGIDLELKSFATDEFAAVLSEAKFDLMSFAWVSDPAFTVGPGQFFASDSGSNYGSYSNPEVDEAITKVRSTFDLDEAADFANQVGELATADAYMIPLYQRPLSVIWNSNLVEGVEVNGNSQSGPLYNVRDWKRP</sequence>
<dbReference type="AlphaFoldDB" id="A0A4S8QLH8"/>
<evidence type="ECO:0000259" key="1">
    <source>
        <dbReference type="Pfam" id="PF00496"/>
    </source>
</evidence>
<dbReference type="Gene3D" id="3.10.105.10">
    <property type="entry name" value="Dipeptide-binding Protein, Domain 3"/>
    <property type="match status" value="1"/>
</dbReference>
<organism evidence="2 3">
    <name type="scientific">Glycomyces buryatensis</name>
    <dbReference type="NCBI Taxonomy" id="2570927"/>
    <lineage>
        <taxon>Bacteria</taxon>
        <taxon>Bacillati</taxon>
        <taxon>Actinomycetota</taxon>
        <taxon>Actinomycetes</taxon>
        <taxon>Glycomycetales</taxon>
        <taxon>Glycomycetaceae</taxon>
        <taxon>Glycomyces</taxon>
    </lineage>
</organism>
<dbReference type="GO" id="GO:0015833">
    <property type="term" value="P:peptide transport"/>
    <property type="evidence" value="ECO:0007669"/>
    <property type="project" value="TreeGrafter"/>
</dbReference>
<dbReference type="OrthoDB" id="7888869at2"/>
<dbReference type="Proteomes" id="UP000308760">
    <property type="component" value="Unassembled WGS sequence"/>
</dbReference>
<dbReference type="Pfam" id="PF00496">
    <property type="entry name" value="SBP_bac_5"/>
    <property type="match status" value="1"/>
</dbReference>
<dbReference type="EMBL" id="STGY01000025">
    <property type="protein sequence ID" value="THV42269.1"/>
    <property type="molecule type" value="Genomic_DNA"/>
</dbReference>